<dbReference type="InterPro" id="IPR011006">
    <property type="entry name" value="CheY-like_superfamily"/>
</dbReference>
<dbReference type="PROSITE" id="PS50113">
    <property type="entry name" value="PAC"/>
    <property type="match status" value="1"/>
</dbReference>
<dbReference type="PRINTS" id="PR00344">
    <property type="entry name" value="BCTRLSENSOR"/>
</dbReference>
<feature type="domain" description="PAS" evidence="15">
    <location>
        <begin position="155"/>
        <end position="225"/>
    </location>
</feature>
<evidence type="ECO:0000259" key="14">
    <source>
        <dbReference type="PROSITE" id="PS50110"/>
    </source>
</evidence>
<feature type="modified residue" description="4-aspartylphosphate" evidence="12">
    <location>
        <position position="848"/>
    </location>
</feature>
<evidence type="ECO:0000259" key="16">
    <source>
        <dbReference type="PROSITE" id="PS50113"/>
    </source>
</evidence>
<dbReference type="InterPro" id="IPR005467">
    <property type="entry name" value="His_kinase_dom"/>
</dbReference>
<sequence length="923" mass="104667">MKFDNPLERPEQDRSIKRLKTLNKRYADAFDFLVFSIATMTDMAICTISLFEGEEGFVIATNDDSVEKIWLPKACKNTVLESGAANHNLSLHGVEKLEIKFWASFPITDENGNRMGCLSIFDEKERILTDSENIILEKSVKQINRWLAVKEKESRLKKHDQLFQLSSDLVGICNFKGEFVQINPAFSKTLGWSEEEFKESEFVKFIVPEDLVATKKAMEGLISGKPLRNFTNRYCTKQQGVKWIEWTCIPEMETQQIFFIGRDITEHVEQEELLKGSERKFHNLFDNVQGILSIHDLDGNFLEVNHAGLASAGYSKEEMRQSNLYSLIAPDKADEIKAYLATVQNYGKASGEMAIIKKSGEKAIWYFMSTLDEDEAGNKQVLANVLDITERKKLDNELFKAKTEAEQAYKAKSEFVANMSHEIRTPLNGIIGFTELVLATELDETQKQYLGIINQSGVTLYSIINDILDFSKMEGNHMELVRDRVEVEEVVSDAFSMVSYSINKKGLEMLIDIDPKIPRYFWADAMRLKQILVNLLSNALKFTEKGEIKLYVSIIKEYGDGKMRLRFGVKDTGIGIHIDKQKEIFNAFSQEDGSISKKYGGTGLGLTISNKLLALGNSSLQLESKQGEGSDFYFDLDFKMEREELEHSLDGIKKVLLVDDNKFNRKILRRMLEIKNIEVEEADSGPKALLMMMDNPDFDVVIMDYHMPVMNGIETIGKIKGLEPSIAHEPPFIVLYSSSDDKHLQSACHELEIENRLVKPIRMKRMYEVLSGLKGVTKKKNIIPEIATSPTNTNQIKILVADDNDVNKFLTSLFIKNLYPHAIIVEAINGKDAVEQYQTEQPDIILMDVQMPVMNGLQAAEKIRAYEENIEVPIIALTSGSMPGEKEKCLEAGMTDFLSKPLLQESLGKMLNKWLGEAVSFPD</sequence>
<evidence type="ECO:0000256" key="9">
    <source>
        <dbReference type="ARBA" id="ARBA00023012"/>
    </source>
</evidence>
<gene>
    <name evidence="17" type="ORF">GCM10007383_14320</name>
</gene>
<evidence type="ECO:0000313" key="18">
    <source>
        <dbReference type="Proteomes" id="UP000634668"/>
    </source>
</evidence>
<dbReference type="InterPro" id="IPR013656">
    <property type="entry name" value="PAS_4"/>
</dbReference>
<dbReference type="EMBL" id="BMWP01000007">
    <property type="protein sequence ID" value="GGW30183.1"/>
    <property type="molecule type" value="Genomic_DNA"/>
</dbReference>
<reference evidence="17" key="1">
    <citation type="journal article" date="2014" name="Int. J. Syst. Evol. Microbiol.">
        <title>Complete genome sequence of Corynebacterium casei LMG S-19264T (=DSM 44701T), isolated from a smear-ripened cheese.</title>
        <authorList>
            <consortium name="US DOE Joint Genome Institute (JGI-PGF)"/>
            <person name="Walter F."/>
            <person name="Albersmeier A."/>
            <person name="Kalinowski J."/>
            <person name="Ruckert C."/>
        </authorList>
    </citation>
    <scope>NUCLEOTIDE SEQUENCE</scope>
    <source>
        <strain evidence="17">KCTC 12113</strain>
    </source>
</reference>
<evidence type="ECO:0000256" key="3">
    <source>
        <dbReference type="ARBA" id="ARBA00012438"/>
    </source>
</evidence>
<dbReference type="InterPro" id="IPR013655">
    <property type="entry name" value="PAS_fold_3"/>
</dbReference>
<keyword evidence="10" id="KW-0472">Membrane</keyword>
<evidence type="ECO:0000256" key="7">
    <source>
        <dbReference type="ARBA" id="ARBA00022777"/>
    </source>
</evidence>
<evidence type="ECO:0000259" key="15">
    <source>
        <dbReference type="PROSITE" id="PS50112"/>
    </source>
</evidence>
<comment type="caution">
    <text evidence="17">The sequence shown here is derived from an EMBL/GenBank/DDBJ whole genome shotgun (WGS) entry which is preliminary data.</text>
</comment>
<dbReference type="Proteomes" id="UP000634668">
    <property type="component" value="Unassembled WGS sequence"/>
</dbReference>
<dbReference type="PANTHER" id="PTHR45339:SF1">
    <property type="entry name" value="HYBRID SIGNAL TRANSDUCTION HISTIDINE KINASE J"/>
    <property type="match status" value="1"/>
</dbReference>
<dbReference type="InterPro" id="IPR003594">
    <property type="entry name" value="HATPase_dom"/>
</dbReference>
<feature type="domain" description="Histidine kinase" evidence="13">
    <location>
        <begin position="418"/>
        <end position="640"/>
    </location>
</feature>
<evidence type="ECO:0000259" key="13">
    <source>
        <dbReference type="PROSITE" id="PS50109"/>
    </source>
</evidence>
<dbReference type="EC" id="2.7.13.3" evidence="3"/>
<dbReference type="PROSITE" id="PS50109">
    <property type="entry name" value="HIS_KIN"/>
    <property type="match status" value="1"/>
</dbReference>
<proteinExistence type="predicted"/>
<evidence type="ECO:0000256" key="10">
    <source>
        <dbReference type="ARBA" id="ARBA00023136"/>
    </source>
</evidence>
<dbReference type="FunFam" id="1.10.287.130:FF:000038">
    <property type="entry name" value="Sensory transduction histidine kinase"/>
    <property type="match status" value="1"/>
</dbReference>
<dbReference type="InterPro" id="IPR035965">
    <property type="entry name" value="PAS-like_dom_sf"/>
</dbReference>
<evidence type="ECO:0000256" key="1">
    <source>
        <dbReference type="ARBA" id="ARBA00000085"/>
    </source>
</evidence>
<evidence type="ECO:0000256" key="5">
    <source>
        <dbReference type="ARBA" id="ARBA00022679"/>
    </source>
</evidence>
<dbReference type="FunFam" id="3.30.565.10:FF:000010">
    <property type="entry name" value="Sensor histidine kinase RcsC"/>
    <property type="match status" value="1"/>
</dbReference>
<keyword evidence="5" id="KW-0808">Transferase</keyword>
<dbReference type="InterPro" id="IPR000014">
    <property type="entry name" value="PAS"/>
</dbReference>
<evidence type="ECO:0000256" key="6">
    <source>
        <dbReference type="ARBA" id="ARBA00022741"/>
    </source>
</evidence>
<dbReference type="CDD" id="cd16922">
    <property type="entry name" value="HATPase_EvgS-ArcB-TorS-like"/>
    <property type="match status" value="1"/>
</dbReference>
<dbReference type="Pfam" id="PF08448">
    <property type="entry name" value="PAS_4"/>
    <property type="match status" value="1"/>
</dbReference>
<dbReference type="GO" id="GO:0000155">
    <property type="term" value="F:phosphorelay sensor kinase activity"/>
    <property type="evidence" value="ECO:0007669"/>
    <property type="project" value="InterPro"/>
</dbReference>
<organism evidence="17 18">
    <name type="scientific">Arenibacter certesii</name>
    <dbReference type="NCBI Taxonomy" id="228955"/>
    <lineage>
        <taxon>Bacteria</taxon>
        <taxon>Pseudomonadati</taxon>
        <taxon>Bacteroidota</taxon>
        <taxon>Flavobacteriia</taxon>
        <taxon>Flavobacteriales</taxon>
        <taxon>Flavobacteriaceae</taxon>
        <taxon>Arenibacter</taxon>
    </lineage>
</organism>
<feature type="modified residue" description="4-aspartylphosphate" evidence="12">
    <location>
        <position position="704"/>
    </location>
</feature>
<dbReference type="SMART" id="SM00388">
    <property type="entry name" value="HisKA"/>
    <property type="match status" value="1"/>
</dbReference>
<dbReference type="CDD" id="cd00130">
    <property type="entry name" value="PAS"/>
    <property type="match status" value="2"/>
</dbReference>
<dbReference type="PANTHER" id="PTHR45339">
    <property type="entry name" value="HYBRID SIGNAL TRANSDUCTION HISTIDINE KINASE J"/>
    <property type="match status" value="1"/>
</dbReference>
<dbReference type="PROSITE" id="PS50110">
    <property type="entry name" value="RESPONSE_REGULATORY"/>
    <property type="match status" value="2"/>
</dbReference>
<dbReference type="SUPFAM" id="SSF52172">
    <property type="entry name" value="CheY-like"/>
    <property type="match status" value="2"/>
</dbReference>
<dbReference type="SUPFAM" id="SSF55785">
    <property type="entry name" value="PYP-like sensor domain (PAS domain)"/>
    <property type="match status" value="2"/>
</dbReference>
<evidence type="ECO:0000256" key="4">
    <source>
        <dbReference type="ARBA" id="ARBA00022553"/>
    </source>
</evidence>
<comment type="catalytic activity">
    <reaction evidence="1">
        <text>ATP + protein L-histidine = ADP + protein N-phospho-L-histidine.</text>
        <dbReference type="EC" id="2.7.13.3"/>
    </reaction>
</comment>
<dbReference type="Pfam" id="PF00512">
    <property type="entry name" value="HisKA"/>
    <property type="match status" value="1"/>
</dbReference>
<dbReference type="Pfam" id="PF02518">
    <property type="entry name" value="HATPase_c"/>
    <property type="match status" value="1"/>
</dbReference>
<dbReference type="InterPro" id="IPR003661">
    <property type="entry name" value="HisK_dim/P_dom"/>
</dbReference>
<dbReference type="AlphaFoldDB" id="A0A918MIU1"/>
<dbReference type="GO" id="GO:0005524">
    <property type="term" value="F:ATP binding"/>
    <property type="evidence" value="ECO:0007669"/>
    <property type="project" value="UniProtKB-KW"/>
</dbReference>
<protein>
    <recommendedName>
        <fullName evidence="3">histidine kinase</fullName>
        <ecNumber evidence="3">2.7.13.3</ecNumber>
    </recommendedName>
</protein>
<dbReference type="Gene3D" id="3.30.565.10">
    <property type="entry name" value="Histidine kinase-like ATPase, C-terminal domain"/>
    <property type="match status" value="1"/>
</dbReference>
<dbReference type="Gene3D" id="3.40.50.2300">
    <property type="match status" value="2"/>
</dbReference>
<dbReference type="InterPro" id="IPR036890">
    <property type="entry name" value="HATPase_C_sf"/>
</dbReference>
<feature type="domain" description="PAC" evidence="16">
    <location>
        <begin position="349"/>
        <end position="400"/>
    </location>
</feature>
<dbReference type="SMART" id="SM00387">
    <property type="entry name" value="HATPase_c"/>
    <property type="match status" value="1"/>
</dbReference>
<comment type="subcellular location">
    <subcellularLocation>
        <location evidence="2">Membrane</location>
    </subcellularLocation>
</comment>
<keyword evidence="11" id="KW-0131">Cell cycle</keyword>
<dbReference type="Pfam" id="PF00072">
    <property type="entry name" value="Response_reg"/>
    <property type="match status" value="2"/>
</dbReference>
<evidence type="ECO:0000256" key="11">
    <source>
        <dbReference type="ARBA" id="ARBA00023306"/>
    </source>
</evidence>
<dbReference type="Pfam" id="PF08447">
    <property type="entry name" value="PAS_3"/>
    <property type="match status" value="1"/>
</dbReference>
<dbReference type="InterPro" id="IPR004358">
    <property type="entry name" value="Sig_transdc_His_kin-like_C"/>
</dbReference>
<feature type="domain" description="PAS" evidence="15">
    <location>
        <begin position="277"/>
        <end position="347"/>
    </location>
</feature>
<dbReference type="InterPro" id="IPR036097">
    <property type="entry name" value="HisK_dim/P_sf"/>
</dbReference>
<accession>A0A918MIU1</accession>
<dbReference type="SUPFAM" id="SSF47384">
    <property type="entry name" value="Homodimeric domain of signal transducing histidine kinase"/>
    <property type="match status" value="1"/>
</dbReference>
<keyword evidence="9" id="KW-0902">Two-component regulatory system</keyword>
<keyword evidence="6" id="KW-0547">Nucleotide-binding</keyword>
<dbReference type="RefSeq" id="WP_229797157.1">
    <property type="nucleotide sequence ID" value="NZ_BMWP01000007.1"/>
</dbReference>
<feature type="domain" description="Response regulatory" evidence="14">
    <location>
        <begin position="654"/>
        <end position="774"/>
    </location>
</feature>
<dbReference type="CDD" id="cd17546">
    <property type="entry name" value="REC_hyHK_CKI1_RcsC-like"/>
    <property type="match status" value="2"/>
</dbReference>
<dbReference type="SUPFAM" id="SSF55781">
    <property type="entry name" value="GAF domain-like"/>
    <property type="match status" value="1"/>
</dbReference>
<keyword evidence="7" id="KW-0418">Kinase</keyword>
<dbReference type="InterPro" id="IPR000700">
    <property type="entry name" value="PAS-assoc_C"/>
</dbReference>
<keyword evidence="8" id="KW-0067">ATP-binding</keyword>
<dbReference type="GO" id="GO:0016020">
    <property type="term" value="C:membrane"/>
    <property type="evidence" value="ECO:0007669"/>
    <property type="project" value="UniProtKB-SubCell"/>
</dbReference>
<reference evidence="17" key="2">
    <citation type="submission" date="2020-09" db="EMBL/GenBank/DDBJ databases">
        <authorList>
            <person name="Sun Q."/>
            <person name="Kim S."/>
        </authorList>
    </citation>
    <scope>NUCLEOTIDE SEQUENCE</scope>
    <source>
        <strain evidence="17">KCTC 12113</strain>
    </source>
</reference>
<evidence type="ECO:0000313" key="17">
    <source>
        <dbReference type="EMBL" id="GGW30183.1"/>
    </source>
</evidence>
<dbReference type="PROSITE" id="PS50112">
    <property type="entry name" value="PAS"/>
    <property type="match status" value="2"/>
</dbReference>
<dbReference type="Gene3D" id="3.30.450.20">
    <property type="entry name" value="PAS domain"/>
    <property type="match status" value="2"/>
</dbReference>
<evidence type="ECO:0000256" key="8">
    <source>
        <dbReference type="ARBA" id="ARBA00022840"/>
    </source>
</evidence>
<dbReference type="SMART" id="SM00091">
    <property type="entry name" value="PAS"/>
    <property type="match status" value="2"/>
</dbReference>
<keyword evidence="4 12" id="KW-0597">Phosphoprotein</keyword>
<evidence type="ECO:0000256" key="12">
    <source>
        <dbReference type="PROSITE-ProRule" id="PRU00169"/>
    </source>
</evidence>
<feature type="domain" description="Response regulatory" evidence="14">
    <location>
        <begin position="797"/>
        <end position="915"/>
    </location>
</feature>
<dbReference type="SUPFAM" id="SSF55874">
    <property type="entry name" value="ATPase domain of HSP90 chaperone/DNA topoisomerase II/histidine kinase"/>
    <property type="match status" value="1"/>
</dbReference>
<dbReference type="SMART" id="SM00448">
    <property type="entry name" value="REC"/>
    <property type="match status" value="2"/>
</dbReference>
<name>A0A918MIU1_9FLAO</name>
<dbReference type="CDD" id="cd00082">
    <property type="entry name" value="HisKA"/>
    <property type="match status" value="1"/>
</dbReference>
<evidence type="ECO:0000256" key="2">
    <source>
        <dbReference type="ARBA" id="ARBA00004370"/>
    </source>
</evidence>
<dbReference type="NCBIfam" id="TIGR00229">
    <property type="entry name" value="sensory_box"/>
    <property type="match status" value="2"/>
</dbReference>
<dbReference type="InterPro" id="IPR001789">
    <property type="entry name" value="Sig_transdc_resp-reg_receiver"/>
</dbReference>
<dbReference type="Gene3D" id="1.10.287.130">
    <property type="match status" value="1"/>
</dbReference>
<keyword evidence="18" id="KW-1185">Reference proteome</keyword>